<dbReference type="HOGENOM" id="CLU_090034_0_0_1"/>
<organism evidence="2 3">
    <name type="scientific">Eremothecium gossypii (strain ATCC 10895 / CBS 109.51 / FGSC 9923 / NRRL Y-1056)</name>
    <name type="common">Yeast</name>
    <name type="synonym">Ashbya gossypii</name>
    <dbReference type="NCBI Taxonomy" id="284811"/>
    <lineage>
        <taxon>Eukaryota</taxon>
        <taxon>Fungi</taxon>
        <taxon>Dikarya</taxon>
        <taxon>Ascomycota</taxon>
        <taxon>Saccharomycotina</taxon>
        <taxon>Saccharomycetes</taxon>
        <taxon>Saccharomycetales</taxon>
        <taxon>Saccharomycetaceae</taxon>
        <taxon>Eremothecium</taxon>
    </lineage>
</organism>
<dbReference type="InParanoid" id="Q75BM8"/>
<reference evidence="3" key="2">
    <citation type="journal article" date="2013" name="G3 (Bethesda)">
        <title>Genomes of Ashbya fungi isolated from insects reveal four mating-type loci, numerous translocations, lack of transposons, and distinct gene duplications.</title>
        <authorList>
            <person name="Dietrich F.S."/>
            <person name="Voegeli S."/>
            <person name="Kuo S."/>
            <person name="Philippsen P."/>
        </authorList>
    </citation>
    <scope>GENOME REANNOTATION</scope>
    <source>
        <strain evidence="3">ATCC 10895 / CBS 109.51 / FGSC 9923 / NRRL Y-1056</strain>
    </source>
</reference>
<evidence type="ECO:0000313" key="3">
    <source>
        <dbReference type="Proteomes" id="UP000000591"/>
    </source>
</evidence>
<dbReference type="Proteomes" id="UP000000591">
    <property type="component" value="Chromosome III"/>
</dbReference>
<evidence type="ECO:0000256" key="1">
    <source>
        <dbReference type="SAM" id="MobiDB-lite"/>
    </source>
</evidence>
<dbReference type="GO" id="GO:0003899">
    <property type="term" value="F:DNA-directed RNA polymerase activity"/>
    <property type="evidence" value="ECO:0007669"/>
    <property type="project" value="EnsemblFungi"/>
</dbReference>
<feature type="compositionally biased region" description="Basic and acidic residues" evidence="1">
    <location>
        <begin position="186"/>
        <end position="198"/>
    </location>
</feature>
<dbReference type="KEGG" id="ago:AGOS_ACR243W"/>
<gene>
    <name evidence="2" type="ORF">AGOS_ACR243W</name>
</gene>
<dbReference type="InterPro" id="IPR053263">
    <property type="entry name" value="Euk_RPA34_RNAP_subunit"/>
</dbReference>
<proteinExistence type="predicted"/>
<name>Q75BM8_EREGS</name>
<accession>Q75BM8</accession>
<dbReference type="STRING" id="284811.Q75BM8"/>
<feature type="region of interest" description="Disordered" evidence="1">
    <location>
        <begin position="1"/>
        <end position="22"/>
    </location>
</feature>
<dbReference type="Pfam" id="PF08208">
    <property type="entry name" value="RNA_polI_A34"/>
    <property type="match status" value="1"/>
</dbReference>
<dbReference type="GO" id="GO:0006363">
    <property type="term" value="P:termination of RNA polymerase I transcription"/>
    <property type="evidence" value="ECO:0007669"/>
    <property type="project" value="EnsemblFungi"/>
</dbReference>
<dbReference type="OrthoDB" id="4089784at2759"/>
<reference evidence="2 3" key="1">
    <citation type="journal article" date="2004" name="Science">
        <title>The Ashbya gossypii genome as a tool for mapping the ancient Saccharomyces cerevisiae genome.</title>
        <authorList>
            <person name="Dietrich F.S."/>
            <person name="Voegeli S."/>
            <person name="Brachat S."/>
            <person name="Lerch A."/>
            <person name="Gates K."/>
            <person name="Steiner S."/>
            <person name="Mohr C."/>
            <person name="Pohlmann R."/>
            <person name="Luedi P."/>
            <person name="Choi S."/>
            <person name="Wing R.A."/>
            <person name="Flavier A."/>
            <person name="Gaffney T.D."/>
            <person name="Philippsen P."/>
        </authorList>
    </citation>
    <scope>NUCLEOTIDE SEQUENCE [LARGE SCALE GENOMIC DNA]</scope>
    <source>
        <strain evidence="3">ATCC 10895 / CBS 109.51 / FGSC 9923 / NRRL Y-1056</strain>
    </source>
</reference>
<dbReference type="Gene3D" id="6.20.250.70">
    <property type="match status" value="1"/>
</dbReference>
<dbReference type="OMA" id="HFPTGYG"/>
<dbReference type="RefSeq" id="NP_983645.1">
    <property type="nucleotide sequence ID" value="NM_208998.1"/>
</dbReference>
<evidence type="ECO:0000313" key="2">
    <source>
        <dbReference type="EMBL" id="AAS51469.1"/>
    </source>
</evidence>
<dbReference type="FunCoup" id="Q75BM8">
    <property type="interactions" value="254"/>
</dbReference>
<dbReference type="AlphaFoldDB" id="Q75BM8"/>
<protein>
    <submittedName>
        <fullName evidence="2">ACR243Wp</fullName>
    </submittedName>
</protein>
<feature type="region of interest" description="Disordered" evidence="1">
    <location>
        <begin position="168"/>
        <end position="213"/>
    </location>
</feature>
<dbReference type="GO" id="GO:0006362">
    <property type="term" value="P:transcription elongation by RNA polymerase I"/>
    <property type="evidence" value="ECO:0007669"/>
    <property type="project" value="EnsemblFungi"/>
</dbReference>
<dbReference type="GO" id="GO:0006361">
    <property type="term" value="P:transcription initiation at RNA polymerase I promoter"/>
    <property type="evidence" value="ECO:0007669"/>
    <property type="project" value="EnsemblFungi"/>
</dbReference>
<dbReference type="eggNOG" id="ENOG502S2EI">
    <property type="taxonomic scope" value="Eukaryota"/>
</dbReference>
<keyword evidence="3" id="KW-1185">Reference proteome</keyword>
<dbReference type="PANTHER" id="PTHR28155">
    <property type="entry name" value="ACR243WP"/>
    <property type="match status" value="1"/>
</dbReference>
<dbReference type="GO" id="GO:0005736">
    <property type="term" value="C:RNA polymerase I complex"/>
    <property type="evidence" value="ECO:0007669"/>
    <property type="project" value="EnsemblFungi"/>
</dbReference>
<dbReference type="GeneID" id="4619779"/>
<dbReference type="EMBL" id="AE016816">
    <property type="protein sequence ID" value="AAS51469.1"/>
    <property type="molecule type" value="Genomic_DNA"/>
</dbReference>
<feature type="compositionally biased region" description="Basic residues" evidence="1">
    <location>
        <begin position="199"/>
        <end position="213"/>
    </location>
</feature>
<sequence>MVSMSNEYVSDSSDSEREVEERFEVPAGFKQCKHLKDFKKPKGSKQELWLMKLPSSVDIGKLKKIPVDFAGDAPASFSVDGKKYVVREDLSQEDGPGGSAKASRFAVLAPRSKDVLKADAKLQIAKFFNVSESVEIPAIDYDRVRQPRKDVTKVTGLKTRHFATGYDAEDFADAAAAEPPKKKHRKSDDKKEKKEKKDKEKKKEKKEKRKHKD</sequence>
<dbReference type="InterPro" id="IPR013240">
    <property type="entry name" value="DNA-dir_RNA_pol1_su_RPA34"/>
</dbReference>
<dbReference type="PANTHER" id="PTHR28155:SF1">
    <property type="entry name" value="DNA-DIRECTED RNA POLYMERASE I SUBUNIT RPA34.5-DOMAIN-CONTAINING PROTEIN"/>
    <property type="match status" value="1"/>
</dbReference>